<sequence length="88" mass="10125">MHLGITYQQLKDNHLHTSPVNEHIYFLEKTLDNINIKVFRLTNIVVKKIIVSACANFKVLLTCDRPVKYDSTDSTKLVKNRQANLVLS</sequence>
<reference evidence="1" key="1">
    <citation type="submission" date="2021-06" db="EMBL/GenBank/DDBJ databases">
        <authorList>
            <person name="Kallberg Y."/>
            <person name="Tangrot J."/>
            <person name="Rosling A."/>
        </authorList>
    </citation>
    <scope>NUCLEOTIDE SEQUENCE</scope>
    <source>
        <strain evidence="1">IN212</strain>
    </source>
</reference>
<evidence type="ECO:0000313" key="2">
    <source>
        <dbReference type="Proteomes" id="UP000789396"/>
    </source>
</evidence>
<proteinExistence type="predicted"/>
<gene>
    <name evidence="1" type="ORF">RFULGI_LOCUS447</name>
</gene>
<evidence type="ECO:0000313" key="1">
    <source>
        <dbReference type="EMBL" id="CAG8455649.1"/>
    </source>
</evidence>
<name>A0A9N8VMK6_9GLOM</name>
<accession>A0A9N8VMK6</accession>
<organism evidence="1 2">
    <name type="scientific">Racocetra fulgida</name>
    <dbReference type="NCBI Taxonomy" id="60492"/>
    <lineage>
        <taxon>Eukaryota</taxon>
        <taxon>Fungi</taxon>
        <taxon>Fungi incertae sedis</taxon>
        <taxon>Mucoromycota</taxon>
        <taxon>Glomeromycotina</taxon>
        <taxon>Glomeromycetes</taxon>
        <taxon>Diversisporales</taxon>
        <taxon>Gigasporaceae</taxon>
        <taxon>Racocetra</taxon>
    </lineage>
</organism>
<protein>
    <submittedName>
        <fullName evidence="1">18834_t:CDS:1</fullName>
    </submittedName>
</protein>
<dbReference type="EMBL" id="CAJVPZ010000163">
    <property type="protein sequence ID" value="CAG8455649.1"/>
    <property type="molecule type" value="Genomic_DNA"/>
</dbReference>
<keyword evidence="2" id="KW-1185">Reference proteome</keyword>
<dbReference type="AlphaFoldDB" id="A0A9N8VMK6"/>
<dbReference type="Proteomes" id="UP000789396">
    <property type="component" value="Unassembled WGS sequence"/>
</dbReference>
<comment type="caution">
    <text evidence="1">The sequence shown here is derived from an EMBL/GenBank/DDBJ whole genome shotgun (WGS) entry which is preliminary data.</text>
</comment>